<dbReference type="GO" id="GO:0016020">
    <property type="term" value="C:membrane"/>
    <property type="evidence" value="ECO:0007669"/>
    <property type="project" value="TreeGrafter"/>
</dbReference>
<dbReference type="InterPro" id="IPR016035">
    <property type="entry name" value="Acyl_Trfase/lysoPLipase"/>
</dbReference>
<evidence type="ECO:0000256" key="2">
    <source>
        <dbReference type="ARBA" id="ARBA00022963"/>
    </source>
</evidence>
<accession>A0A9P8EW99</accession>
<dbReference type="GO" id="GO:0047499">
    <property type="term" value="F:calcium-independent phospholipase A2 activity"/>
    <property type="evidence" value="ECO:0007669"/>
    <property type="project" value="TreeGrafter"/>
</dbReference>
<comment type="caution">
    <text evidence="6">The sequence shown here is derived from an EMBL/GenBank/DDBJ whole genome shotgun (WGS) entry which is preliminary data.</text>
</comment>
<dbReference type="EMBL" id="JAHFXF010000016">
    <property type="protein sequence ID" value="KAG9700426.1"/>
    <property type="molecule type" value="Genomic_DNA"/>
</dbReference>
<reference evidence="6" key="1">
    <citation type="journal article" date="2021" name="J Fungi (Basel)">
        <title>Virulence traits and population genomics of the black yeast Aureobasidium melanogenum.</title>
        <authorList>
            <person name="Cernosa A."/>
            <person name="Sun X."/>
            <person name="Gostincar C."/>
            <person name="Fang C."/>
            <person name="Gunde-Cimerman N."/>
            <person name="Song Z."/>
        </authorList>
    </citation>
    <scope>NUCLEOTIDE SEQUENCE</scope>
    <source>
        <strain evidence="7">EXF-8016</strain>
        <strain evidence="6">EXF-9911</strain>
    </source>
</reference>
<feature type="active site" description="Nucleophile" evidence="4">
    <location>
        <position position="9"/>
    </location>
</feature>
<feature type="non-terminal residue" evidence="6">
    <location>
        <position position="527"/>
    </location>
</feature>
<dbReference type="PROSITE" id="PS51635">
    <property type="entry name" value="PNPLA"/>
    <property type="match status" value="1"/>
</dbReference>
<keyword evidence="3 4" id="KW-0443">Lipid metabolism</keyword>
<reference evidence="6" key="2">
    <citation type="submission" date="2021-08" db="EMBL/GenBank/DDBJ databases">
        <authorList>
            <person name="Gostincar C."/>
            <person name="Sun X."/>
            <person name="Song Z."/>
            <person name="Gunde-Cimerman N."/>
        </authorList>
    </citation>
    <scope>NUCLEOTIDE SEQUENCE</scope>
    <source>
        <strain evidence="7">EXF-8016</strain>
        <strain evidence="6">EXF-9911</strain>
    </source>
</reference>
<keyword evidence="1 4" id="KW-0378">Hydrolase</keyword>
<feature type="domain" description="PNPLA" evidence="5">
    <location>
        <begin position="1"/>
        <end position="158"/>
    </location>
</feature>
<dbReference type="InterPro" id="IPR002641">
    <property type="entry name" value="PNPLA_dom"/>
</dbReference>
<comment type="caution">
    <text evidence="4">Lacks conserved residue(s) required for the propagation of feature annotation.</text>
</comment>
<dbReference type="GO" id="GO:0016042">
    <property type="term" value="P:lipid catabolic process"/>
    <property type="evidence" value="ECO:0007669"/>
    <property type="project" value="UniProtKB-UniRule"/>
</dbReference>
<evidence type="ECO:0000256" key="4">
    <source>
        <dbReference type="PROSITE-ProRule" id="PRU01161"/>
    </source>
</evidence>
<feature type="active site" description="Proton acceptor" evidence="4">
    <location>
        <position position="145"/>
    </location>
</feature>
<organism evidence="6 8">
    <name type="scientific">Aureobasidium melanogenum</name>
    <name type="common">Aureobasidium pullulans var. melanogenum</name>
    <dbReference type="NCBI Taxonomy" id="46634"/>
    <lineage>
        <taxon>Eukaryota</taxon>
        <taxon>Fungi</taxon>
        <taxon>Dikarya</taxon>
        <taxon>Ascomycota</taxon>
        <taxon>Pezizomycotina</taxon>
        <taxon>Dothideomycetes</taxon>
        <taxon>Dothideomycetidae</taxon>
        <taxon>Dothideales</taxon>
        <taxon>Saccotheciaceae</taxon>
        <taxon>Aureobasidium</taxon>
    </lineage>
</organism>
<evidence type="ECO:0000256" key="1">
    <source>
        <dbReference type="ARBA" id="ARBA00022801"/>
    </source>
</evidence>
<dbReference type="Pfam" id="PF01734">
    <property type="entry name" value="Patatin"/>
    <property type="match status" value="1"/>
</dbReference>
<dbReference type="GO" id="GO:0046486">
    <property type="term" value="P:glycerolipid metabolic process"/>
    <property type="evidence" value="ECO:0007669"/>
    <property type="project" value="UniProtKB-ARBA"/>
</dbReference>
<proteinExistence type="predicted"/>
<evidence type="ECO:0000256" key="3">
    <source>
        <dbReference type="ARBA" id="ARBA00023098"/>
    </source>
</evidence>
<dbReference type="Gene3D" id="3.40.1090.10">
    <property type="entry name" value="Cytosolic phospholipase A2 catalytic domain"/>
    <property type="match status" value="1"/>
</dbReference>
<evidence type="ECO:0000313" key="8">
    <source>
        <dbReference type="Proteomes" id="UP000779574"/>
    </source>
</evidence>
<name>A0A9P8EW99_AURME</name>
<feature type="short sequence motif" description="DGA/G" evidence="4">
    <location>
        <begin position="145"/>
        <end position="147"/>
    </location>
</feature>
<gene>
    <name evidence="6" type="ORF">KCU76_g764</name>
    <name evidence="7" type="ORF">KCV03_g9033</name>
</gene>
<evidence type="ECO:0000313" key="7">
    <source>
        <dbReference type="EMBL" id="KAH0213127.1"/>
    </source>
</evidence>
<keyword evidence="2 4" id="KW-0442">Lipid degradation</keyword>
<dbReference type="Proteomes" id="UP000767238">
    <property type="component" value="Unassembled WGS sequence"/>
</dbReference>
<dbReference type="Proteomes" id="UP000779574">
    <property type="component" value="Unassembled WGS sequence"/>
</dbReference>
<dbReference type="PANTHER" id="PTHR24185:SF1">
    <property type="entry name" value="CALCIUM-INDEPENDENT PHOSPHOLIPASE A2-GAMMA"/>
    <property type="match status" value="1"/>
</dbReference>
<dbReference type="AlphaFoldDB" id="A0A9P8EW99"/>
<sequence length="527" mass="59040">MFDLIGGTSTGGLIAIMLGRLEMSVDECIVANSDLTETVFGQKLSRIPVDLKGKVKAQFDCVQLASAINTTIAQCSASGTDLFDDGTNRFVCSINHYTKDMVHLRSYELPHEPSIRAMICQATLATSAATTFFDPVSIGDRRFADGGFGASNLVDELEGETANIWCPKTGYLKPLVKFFISIGTGNPGKKAFEDSLPGFPTKTTISIATETEHTDKNFIGRRAKYFDEKRYFRFNVEQGLQDVGLEEHKKKRAIEAASYRYLTHTAQKPRARECIQNLSSKQSVYIEDYSDVLIHDAPRDIVDGDICLFFYSQFEDIKLAQDWLDDPFWSNVGLMNRLLQISEGLSMFAATVCRFVADEPQAEDALKSFADHDSATTLSLLPEEHSEHSNTLFLDQIYAQILQRSLRKPVQRNLTHVAAMQKTLEAVAAHGEPLRPQTHDSVLRTSESNVRAHLKQLHSVVRVPTTNEAPIRLIHASFRDFLFDARWCMDADFCMVKQFLHQQLLQACIAAMEICLECDICGLRKPV</sequence>
<dbReference type="GO" id="GO:0019369">
    <property type="term" value="P:arachidonate metabolic process"/>
    <property type="evidence" value="ECO:0007669"/>
    <property type="project" value="TreeGrafter"/>
</dbReference>
<dbReference type="SUPFAM" id="SSF52151">
    <property type="entry name" value="FabD/lysophospholipase-like"/>
    <property type="match status" value="1"/>
</dbReference>
<feature type="short sequence motif" description="GXSXG" evidence="4">
    <location>
        <begin position="7"/>
        <end position="11"/>
    </location>
</feature>
<dbReference type="PANTHER" id="PTHR24185">
    <property type="entry name" value="CALCIUM-INDEPENDENT PHOSPHOLIPASE A2-GAMMA"/>
    <property type="match status" value="1"/>
</dbReference>
<dbReference type="EMBL" id="JAHFYH010000101">
    <property type="protein sequence ID" value="KAH0213127.1"/>
    <property type="molecule type" value="Genomic_DNA"/>
</dbReference>
<protein>
    <submittedName>
        <fullName evidence="6">Phospholipase, patatin family protein</fullName>
    </submittedName>
</protein>
<evidence type="ECO:0000259" key="5">
    <source>
        <dbReference type="PROSITE" id="PS51635"/>
    </source>
</evidence>
<evidence type="ECO:0000313" key="6">
    <source>
        <dbReference type="EMBL" id="KAG9700426.1"/>
    </source>
</evidence>